<evidence type="ECO:0000256" key="7">
    <source>
        <dbReference type="ARBA" id="ARBA00023242"/>
    </source>
</evidence>
<evidence type="ECO:0000256" key="9">
    <source>
        <dbReference type="SAM" id="Coils"/>
    </source>
</evidence>
<keyword evidence="15" id="KW-1185">Reference proteome</keyword>
<evidence type="ECO:0000256" key="10">
    <source>
        <dbReference type="SAM" id="MobiDB-lite"/>
    </source>
</evidence>
<dbReference type="GO" id="GO:0008270">
    <property type="term" value="F:zinc ion binding"/>
    <property type="evidence" value="ECO:0007669"/>
    <property type="project" value="UniProtKB-KW"/>
</dbReference>
<feature type="region of interest" description="Disordered" evidence="10">
    <location>
        <begin position="324"/>
        <end position="391"/>
    </location>
</feature>
<dbReference type="AlphaFoldDB" id="A0A2U3DY53"/>
<evidence type="ECO:0000256" key="5">
    <source>
        <dbReference type="ARBA" id="ARBA00023015"/>
    </source>
</evidence>
<evidence type="ECO:0000256" key="6">
    <source>
        <dbReference type="ARBA" id="ARBA00023163"/>
    </source>
</evidence>
<keyword evidence="6" id="KW-0804">Transcription</keyword>
<reference evidence="12 15" key="4">
    <citation type="journal article" date="2024" name="Microbiol. Resour. Announc.">
        <title>Genome annotations for the ascomycete fungi Trichoderma harzianum, Trichoderma aggressivum, and Purpureocillium lilacinum.</title>
        <authorList>
            <person name="Beijen E.P.W."/>
            <person name="Ohm R.A."/>
        </authorList>
    </citation>
    <scope>NUCLEOTIDE SEQUENCE [LARGE SCALE GENOMIC DNA]</scope>
    <source>
        <strain evidence="12 15">CBS 150709</strain>
    </source>
</reference>
<evidence type="ECO:0000259" key="11">
    <source>
        <dbReference type="PROSITE" id="PS50114"/>
    </source>
</evidence>
<evidence type="ECO:0000313" key="12">
    <source>
        <dbReference type="EMBL" id="KAK4090147.1"/>
    </source>
</evidence>
<dbReference type="Pfam" id="PF25026">
    <property type="entry name" value="Asd-4"/>
    <property type="match status" value="1"/>
</dbReference>
<dbReference type="SMART" id="SM00401">
    <property type="entry name" value="ZnF_GATA"/>
    <property type="match status" value="1"/>
</dbReference>
<dbReference type="CDD" id="cd00202">
    <property type="entry name" value="ZnF_GATA"/>
    <property type="match status" value="1"/>
</dbReference>
<reference evidence="13" key="1">
    <citation type="submission" date="2015-05" db="EMBL/GenBank/DDBJ databases">
        <authorList>
            <person name="Wang D.B."/>
            <person name="Wang M."/>
        </authorList>
    </citation>
    <scope>NUCLEOTIDE SEQUENCE</scope>
    <source>
        <strain evidence="13">36-1</strain>
    </source>
</reference>
<accession>A0A2U3DY53</accession>
<feature type="region of interest" description="Disordered" evidence="10">
    <location>
        <begin position="280"/>
        <end position="299"/>
    </location>
</feature>
<evidence type="ECO:0000256" key="2">
    <source>
        <dbReference type="ARBA" id="ARBA00022723"/>
    </source>
</evidence>
<gene>
    <name evidence="13" type="ORF">PCL_04353</name>
    <name evidence="12" type="ORF">Purlil1_5318</name>
</gene>
<dbReference type="GO" id="GO:0045944">
    <property type="term" value="P:positive regulation of transcription by RNA polymerase II"/>
    <property type="evidence" value="ECO:0007669"/>
    <property type="project" value="TreeGrafter"/>
</dbReference>
<feature type="coiled-coil region" evidence="9">
    <location>
        <begin position="409"/>
        <end position="499"/>
    </location>
</feature>
<reference evidence="13 14" key="2">
    <citation type="journal article" date="2016" name="Front. Microbiol.">
        <title>Genome and transcriptome sequences reveal the specific parasitism of the nematophagous Purpureocillium lilacinum 36-1.</title>
        <authorList>
            <person name="Xie J."/>
            <person name="Li S."/>
            <person name="Mo C."/>
            <person name="Xiao X."/>
            <person name="Peng D."/>
            <person name="Wang G."/>
            <person name="Xiao Y."/>
        </authorList>
    </citation>
    <scope>NUCLEOTIDE SEQUENCE [LARGE SCALE GENOMIC DNA]</scope>
    <source>
        <strain evidence="13 14">36-1</strain>
    </source>
</reference>
<protein>
    <submittedName>
        <fullName evidence="12">Transcriptional regulator family: GATA type zinc finger</fullName>
    </submittedName>
</protein>
<dbReference type="GO" id="GO:0000981">
    <property type="term" value="F:DNA-binding transcription factor activity, RNA polymerase II-specific"/>
    <property type="evidence" value="ECO:0007669"/>
    <property type="project" value="TreeGrafter"/>
</dbReference>
<dbReference type="PANTHER" id="PTHR10071">
    <property type="entry name" value="TRANSCRIPTION FACTOR GATA FAMILY MEMBER"/>
    <property type="match status" value="1"/>
</dbReference>
<evidence type="ECO:0000313" key="14">
    <source>
        <dbReference type="Proteomes" id="UP000245956"/>
    </source>
</evidence>
<dbReference type="EMBL" id="LCWV01000020">
    <property type="protein sequence ID" value="PWI67191.1"/>
    <property type="molecule type" value="Genomic_DNA"/>
</dbReference>
<feature type="domain" description="GATA-type" evidence="11">
    <location>
        <begin position="227"/>
        <end position="274"/>
    </location>
</feature>
<dbReference type="InterPro" id="IPR039355">
    <property type="entry name" value="Transcription_factor_GATA"/>
</dbReference>
<dbReference type="FunFam" id="3.30.50.10:FF:000007">
    <property type="entry name" value="Nitrogen regulatory AreA, N-terminal"/>
    <property type="match status" value="1"/>
</dbReference>
<dbReference type="PANTHER" id="PTHR10071:SF338">
    <property type="entry name" value="GATA-TYPE DOMAIN-CONTAINING PROTEIN"/>
    <property type="match status" value="1"/>
</dbReference>
<dbReference type="Gene3D" id="3.30.50.10">
    <property type="entry name" value="Erythroid Transcription Factor GATA-1, subunit A"/>
    <property type="match status" value="1"/>
</dbReference>
<dbReference type="PRINTS" id="PR00619">
    <property type="entry name" value="GATAZNFINGER"/>
</dbReference>
<feature type="compositionally biased region" description="Acidic residues" evidence="10">
    <location>
        <begin position="561"/>
        <end position="573"/>
    </location>
</feature>
<reference evidence="12" key="3">
    <citation type="submission" date="2023-11" db="EMBL/GenBank/DDBJ databases">
        <authorList>
            <person name="Beijen E."/>
            <person name="Ohm R.A."/>
        </authorList>
    </citation>
    <scope>NUCLEOTIDE SEQUENCE</scope>
    <source>
        <strain evidence="12">CBS 150709</strain>
    </source>
</reference>
<dbReference type="GO" id="GO:0000122">
    <property type="term" value="P:negative regulation of transcription by RNA polymerase II"/>
    <property type="evidence" value="ECO:0007669"/>
    <property type="project" value="TreeGrafter"/>
</dbReference>
<dbReference type="SUPFAM" id="SSF57716">
    <property type="entry name" value="Glucocorticoid receptor-like (DNA-binding domain)"/>
    <property type="match status" value="1"/>
</dbReference>
<keyword evidence="9" id="KW-0175">Coiled coil</keyword>
<evidence type="ECO:0000256" key="1">
    <source>
        <dbReference type="ARBA" id="ARBA00004123"/>
    </source>
</evidence>
<keyword evidence="4" id="KW-0862">Zinc</keyword>
<keyword evidence="2" id="KW-0479">Metal-binding</keyword>
<comment type="caution">
    <text evidence="13">The sequence shown here is derived from an EMBL/GenBank/DDBJ whole genome shotgun (WGS) entry which is preliminary data.</text>
</comment>
<feature type="compositionally biased region" description="Low complexity" evidence="10">
    <location>
        <begin position="520"/>
        <end position="560"/>
    </location>
</feature>
<dbReference type="InterPro" id="IPR013088">
    <property type="entry name" value="Znf_NHR/GATA"/>
</dbReference>
<evidence type="ECO:0000256" key="8">
    <source>
        <dbReference type="PROSITE-ProRule" id="PRU00094"/>
    </source>
</evidence>
<evidence type="ECO:0000313" key="15">
    <source>
        <dbReference type="Proteomes" id="UP001287286"/>
    </source>
</evidence>
<name>A0A2U3DY53_PURLI</name>
<dbReference type="Proteomes" id="UP000245956">
    <property type="component" value="Unassembled WGS sequence"/>
</dbReference>
<feature type="compositionally biased region" description="Polar residues" evidence="10">
    <location>
        <begin position="330"/>
        <end position="356"/>
    </location>
</feature>
<keyword evidence="5" id="KW-0805">Transcription regulation</keyword>
<dbReference type="InterPro" id="IPR056998">
    <property type="entry name" value="Asd-4/GZF3_helical"/>
</dbReference>
<dbReference type="Pfam" id="PF00320">
    <property type="entry name" value="GATA"/>
    <property type="match status" value="1"/>
</dbReference>
<keyword evidence="7" id="KW-0539">Nucleus</keyword>
<feature type="region of interest" description="Disordered" evidence="10">
    <location>
        <begin position="513"/>
        <end position="581"/>
    </location>
</feature>
<comment type="subcellular location">
    <subcellularLocation>
        <location evidence="1">Nucleus</location>
    </subcellularLocation>
</comment>
<dbReference type="EMBL" id="JAWRVI010000016">
    <property type="protein sequence ID" value="KAK4090147.1"/>
    <property type="molecule type" value="Genomic_DNA"/>
</dbReference>
<dbReference type="GO" id="GO:0005634">
    <property type="term" value="C:nucleus"/>
    <property type="evidence" value="ECO:0007669"/>
    <property type="project" value="UniProtKB-SubCell"/>
</dbReference>
<organism evidence="13 14">
    <name type="scientific">Purpureocillium lilacinum</name>
    <name type="common">Paecilomyces lilacinus</name>
    <dbReference type="NCBI Taxonomy" id="33203"/>
    <lineage>
        <taxon>Eukaryota</taxon>
        <taxon>Fungi</taxon>
        <taxon>Dikarya</taxon>
        <taxon>Ascomycota</taxon>
        <taxon>Pezizomycotina</taxon>
        <taxon>Sordariomycetes</taxon>
        <taxon>Hypocreomycetidae</taxon>
        <taxon>Hypocreales</taxon>
        <taxon>Ophiocordycipitaceae</taxon>
        <taxon>Purpureocillium</taxon>
    </lineage>
</organism>
<dbReference type="Proteomes" id="UP001287286">
    <property type="component" value="Unassembled WGS sequence"/>
</dbReference>
<keyword evidence="3 8" id="KW-0863">Zinc-finger</keyword>
<evidence type="ECO:0000256" key="4">
    <source>
        <dbReference type="ARBA" id="ARBA00022833"/>
    </source>
</evidence>
<sequence>MAPSRTQRGTATVLFVELQGIPSRWRWNQPASEPVIRVRRRHLGGSRTGPVPSIFVAELVAAVTTVVGGKRQLNLHRTRHVLVFPFDNLPCIAGPHYPVPASLENARPRSFLARNVRTPANKQSACSPPIAVIYPNSWQPAAMMEDGLQMLPPQAADPISRPSSTSTSASANLPQLPGIAALAASNAANNATPESPQLRATAAPQTPMNTGISHAATSGGGGGMPVCQNCTTSTTPLWRRDEFGSVLCNACGLFLKLHGRPRPISLKTDVIKSRNRVKTIRPDLASKKKQQQQQQQQVHRPIALLHTNDAEILAQNAATAAQAIQRSAQKNANGTVEGSDSPVSRTGTPSMYNQGLPSFMVDDPYQTGFNGSTGADGGAGSPMNGDRSLDTPQTHEQLIAHNSSLKTRVSELEVINELFRGRLSQLEQQEAAARRGQEVAGAEQTQLRSQLEAVQESESQLRAQLEDSHRRENSLKRRLDELELELKEAQDAAATQSDRPAKRPRLQDLAEELDDVPISEELVPAPVAEDEAAPTTEPEAAAPEPEAALEPELSPAPEAEVPQEPEVEPETEAVSETPAEPTKFTLVLCVRLEATQAQNLYPVTTLVL</sequence>
<evidence type="ECO:0000313" key="13">
    <source>
        <dbReference type="EMBL" id="PWI67191.1"/>
    </source>
</evidence>
<proteinExistence type="predicted"/>
<dbReference type="InterPro" id="IPR000679">
    <property type="entry name" value="Znf_GATA"/>
</dbReference>
<dbReference type="PROSITE" id="PS50114">
    <property type="entry name" value="GATA_ZN_FINGER_2"/>
    <property type="match status" value="1"/>
</dbReference>
<evidence type="ECO:0000256" key="3">
    <source>
        <dbReference type="ARBA" id="ARBA00022771"/>
    </source>
</evidence>
<dbReference type="GO" id="GO:0000978">
    <property type="term" value="F:RNA polymerase II cis-regulatory region sequence-specific DNA binding"/>
    <property type="evidence" value="ECO:0007669"/>
    <property type="project" value="TreeGrafter"/>
</dbReference>
<dbReference type="PROSITE" id="PS00344">
    <property type="entry name" value="GATA_ZN_FINGER_1"/>
    <property type="match status" value="1"/>
</dbReference>